<dbReference type="Proteomes" id="UP000261540">
    <property type="component" value="Unplaced"/>
</dbReference>
<feature type="domain" description="Integrase core" evidence="1">
    <location>
        <begin position="190"/>
        <end position="377"/>
    </location>
</feature>
<sequence>MRVLDQRPLDMDFLEFTCRQDLVFLNALSEQIEVPPQIFSGLVDILSMIEYEKELHQQPVILEEDKTGPGRPRLHLNEDRLLHLLGMQLPVPCIANLLGVSKRTVFRRMAECNVSVRGHYSTLSNEELDRLIIDIKTSMPNAGYRMVRGALKGIGHLVQWERVVASMHRVDTAGILSRLTQLGCVVRRTYSVPCPKFLFHIDTNHKLIRYNIVIFGGIDGFSRKIMYLGTANNNLASTTLRFFNQAVQQYGFPLRVRGDHGNDECGCCQVDVHSTGNRKGQLQYIAGKSVHNQRIERLWRDVWMGVTWTFYNLLHNLEEQGNLDISDSVHLFCCHYVFIPRLQTSLHVFCCGWDDHPLRSEGNMTPNQLWEVGQMQNPIPDPVGLEVSRR</sequence>
<organism evidence="2 3">
    <name type="scientific">Paramormyrops kingsleyae</name>
    <dbReference type="NCBI Taxonomy" id="1676925"/>
    <lineage>
        <taxon>Eukaryota</taxon>
        <taxon>Metazoa</taxon>
        <taxon>Chordata</taxon>
        <taxon>Craniata</taxon>
        <taxon>Vertebrata</taxon>
        <taxon>Euteleostomi</taxon>
        <taxon>Actinopterygii</taxon>
        <taxon>Neopterygii</taxon>
        <taxon>Teleostei</taxon>
        <taxon>Osteoglossocephala</taxon>
        <taxon>Osteoglossomorpha</taxon>
        <taxon>Osteoglossiformes</taxon>
        <taxon>Mormyridae</taxon>
        <taxon>Paramormyrops</taxon>
    </lineage>
</organism>
<dbReference type="InterPro" id="IPR058913">
    <property type="entry name" value="Integrase_dom_put"/>
</dbReference>
<evidence type="ECO:0000313" key="2">
    <source>
        <dbReference type="Ensembl" id="ENSPKIP00000034533.1"/>
    </source>
</evidence>
<reference evidence="2" key="1">
    <citation type="submission" date="2025-08" db="UniProtKB">
        <authorList>
            <consortium name="Ensembl"/>
        </authorList>
    </citation>
    <scope>IDENTIFICATION</scope>
</reference>
<dbReference type="SUPFAM" id="SSF53098">
    <property type="entry name" value="Ribonuclease H-like"/>
    <property type="match status" value="1"/>
</dbReference>
<dbReference type="GeneTree" id="ENSGT00940000164996"/>
<evidence type="ECO:0000313" key="3">
    <source>
        <dbReference type="Proteomes" id="UP000261540"/>
    </source>
</evidence>
<proteinExistence type="predicted"/>
<dbReference type="STRING" id="1676925.ENSPKIP00000034533"/>
<evidence type="ECO:0000259" key="1">
    <source>
        <dbReference type="Pfam" id="PF24764"/>
    </source>
</evidence>
<accession>A0A3B3SWA4</accession>
<dbReference type="PANTHER" id="PTHR46791">
    <property type="entry name" value="EXPRESSED PROTEIN"/>
    <property type="match status" value="1"/>
</dbReference>
<keyword evidence="3" id="KW-1185">Reference proteome</keyword>
<name>A0A3B3SWA4_9TELE</name>
<protein>
    <recommendedName>
        <fullName evidence="1">Integrase core domain-containing protein</fullName>
    </recommendedName>
</protein>
<dbReference type="PANTHER" id="PTHR46791:SF11">
    <property type="entry name" value="INTEGRASE CATALYTIC DOMAIN-CONTAINING PROTEIN"/>
    <property type="match status" value="1"/>
</dbReference>
<reference evidence="2" key="2">
    <citation type="submission" date="2025-09" db="UniProtKB">
        <authorList>
            <consortium name="Ensembl"/>
        </authorList>
    </citation>
    <scope>IDENTIFICATION</scope>
</reference>
<dbReference type="Pfam" id="PF24764">
    <property type="entry name" value="rva_4"/>
    <property type="match status" value="1"/>
</dbReference>
<dbReference type="Ensembl" id="ENSPKIT00000015448.1">
    <property type="protein sequence ID" value="ENSPKIP00000034533.1"/>
    <property type="gene ID" value="ENSPKIG00000013818.1"/>
</dbReference>
<dbReference type="AlphaFoldDB" id="A0A3B3SWA4"/>
<dbReference type="InterPro" id="IPR012337">
    <property type="entry name" value="RNaseH-like_sf"/>
</dbReference>